<keyword evidence="2" id="KW-1185">Reference proteome</keyword>
<gene>
    <name evidence="1" type="ORF">HKX69_06375</name>
</gene>
<organism evidence="1 2">
    <name type="scientific">Streptomyces argyrophylli</name>
    <dbReference type="NCBI Taxonomy" id="2726118"/>
    <lineage>
        <taxon>Bacteria</taxon>
        <taxon>Bacillati</taxon>
        <taxon>Actinomycetota</taxon>
        <taxon>Actinomycetes</taxon>
        <taxon>Kitasatosporales</taxon>
        <taxon>Streptomycetaceae</taxon>
        <taxon>Streptomyces</taxon>
    </lineage>
</organism>
<evidence type="ECO:0000313" key="1">
    <source>
        <dbReference type="EMBL" id="QJS09179.1"/>
    </source>
</evidence>
<name>A0A6M4PFA6_9ACTN</name>
<dbReference type="Proteomes" id="UP000502641">
    <property type="component" value="Chromosome"/>
</dbReference>
<proteinExistence type="predicted"/>
<evidence type="ECO:0000313" key="2">
    <source>
        <dbReference type="Proteomes" id="UP000502641"/>
    </source>
</evidence>
<dbReference type="KEGG" id="sarg:HKX69_06375"/>
<accession>A0A6M4PFA6</accession>
<reference evidence="1 2" key="1">
    <citation type="submission" date="2020-05" db="EMBL/GenBank/DDBJ databases">
        <authorList>
            <person name="Li K."/>
        </authorList>
    </citation>
    <scope>NUCLEOTIDE SEQUENCE [LARGE SCALE GENOMIC DNA]</scope>
    <source>
        <strain evidence="2">jing01</strain>
    </source>
</reference>
<dbReference type="EMBL" id="CP053189">
    <property type="protein sequence ID" value="QJS09179.1"/>
    <property type="molecule type" value="Genomic_DNA"/>
</dbReference>
<protein>
    <submittedName>
        <fullName evidence="1">Uncharacterized protein</fullName>
    </submittedName>
</protein>
<sequence length="104" mass="10755">MSYDVSSPPRSQVMCSRRLLACVPVRGRMPAEAAVGAGAVRTGTGGAAAVLVPVAEAIHRAHFTSSVREGRSAVSDLLAWTGCPLLAATALTAPGWRLRPAGFR</sequence>
<dbReference type="RefSeq" id="WP_171151408.1">
    <property type="nucleotide sequence ID" value="NZ_CP053189.1"/>
</dbReference>
<dbReference type="AlphaFoldDB" id="A0A6M4PFA6"/>